<evidence type="ECO:0000259" key="1">
    <source>
        <dbReference type="Pfam" id="PF10727"/>
    </source>
</evidence>
<comment type="caution">
    <text evidence="3">The sequence shown here is derived from an EMBL/GenBank/DDBJ whole genome shotgun (WGS) entry which is preliminary data.</text>
</comment>
<feature type="domain" description="DUF2520" evidence="2">
    <location>
        <begin position="131"/>
        <end position="256"/>
    </location>
</feature>
<evidence type="ECO:0000259" key="2">
    <source>
        <dbReference type="Pfam" id="PF10728"/>
    </source>
</evidence>
<gene>
    <name evidence="3" type="ORF">AHMF7605_25055</name>
</gene>
<protein>
    <submittedName>
        <fullName evidence="3">DUF2520 domain-containing protein</fullName>
    </submittedName>
</protein>
<dbReference type="OrthoDB" id="9810755at2"/>
<proteinExistence type="predicted"/>
<dbReference type="EMBL" id="PYFT01000001">
    <property type="protein sequence ID" value="PSR56529.1"/>
    <property type="molecule type" value="Genomic_DNA"/>
</dbReference>
<dbReference type="Proteomes" id="UP000240357">
    <property type="component" value="Unassembled WGS sequence"/>
</dbReference>
<dbReference type="InterPro" id="IPR018931">
    <property type="entry name" value="DUF2520"/>
</dbReference>
<dbReference type="PANTHER" id="PTHR40459:SF1">
    <property type="entry name" value="CONSERVED HYPOTHETICAL ALANINE AND LEUCINE RICH PROTEIN"/>
    <property type="match status" value="1"/>
</dbReference>
<dbReference type="RefSeq" id="WP_106932707.1">
    <property type="nucleotide sequence ID" value="NZ_PYFT01000001.1"/>
</dbReference>
<dbReference type="InterPro" id="IPR019665">
    <property type="entry name" value="OxRdtase/DH_put_Rossmann_dom"/>
</dbReference>
<dbReference type="SUPFAM" id="SSF51735">
    <property type="entry name" value="NAD(P)-binding Rossmann-fold domains"/>
    <property type="match status" value="1"/>
</dbReference>
<dbReference type="PANTHER" id="PTHR40459">
    <property type="entry name" value="CONSERVED HYPOTHETICAL ALANINE AND LEUCINE RICH PROTEIN"/>
    <property type="match status" value="1"/>
</dbReference>
<dbReference type="Pfam" id="PF10727">
    <property type="entry name" value="Rossmann-like"/>
    <property type="match status" value="1"/>
</dbReference>
<dbReference type="Gene3D" id="3.40.50.720">
    <property type="entry name" value="NAD(P)-binding Rossmann-like Domain"/>
    <property type="match status" value="1"/>
</dbReference>
<keyword evidence="4" id="KW-1185">Reference proteome</keyword>
<evidence type="ECO:0000313" key="4">
    <source>
        <dbReference type="Proteomes" id="UP000240357"/>
    </source>
</evidence>
<name>A0A2T2YM09_9BACT</name>
<dbReference type="SUPFAM" id="SSF48179">
    <property type="entry name" value="6-phosphogluconate dehydrogenase C-terminal domain-like"/>
    <property type="match status" value="1"/>
</dbReference>
<dbReference type="InterPro" id="IPR036291">
    <property type="entry name" value="NAD(P)-bd_dom_sf"/>
</dbReference>
<feature type="domain" description="Putative oxidoreductase/dehydrogenase Rossmann-like" evidence="1">
    <location>
        <begin position="4"/>
        <end position="103"/>
    </location>
</feature>
<dbReference type="Pfam" id="PF10728">
    <property type="entry name" value="DUF2520"/>
    <property type="match status" value="1"/>
</dbReference>
<dbReference type="InterPro" id="IPR008927">
    <property type="entry name" value="6-PGluconate_DH-like_C_sf"/>
</dbReference>
<evidence type="ECO:0000313" key="3">
    <source>
        <dbReference type="EMBL" id="PSR56529.1"/>
    </source>
</evidence>
<reference evidence="3 4" key="1">
    <citation type="submission" date="2018-03" db="EMBL/GenBank/DDBJ databases">
        <title>Adhaeribacter sp. HMF7605 Genome sequencing and assembly.</title>
        <authorList>
            <person name="Kang H."/>
            <person name="Kang J."/>
            <person name="Cha I."/>
            <person name="Kim H."/>
            <person name="Joh K."/>
        </authorList>
    </citation>
    <scope>NUCLEOTIDE SEQUENCE [LARGE SCALE GENOMIC DNA]</scope>
    <source>
        <strain evidence="3 4">HMF7605</strain>
    </source>
</reference>
<accession>A0A2T2YM09</accession>
<organism evidence="3 4">
    <name type="scientific">Adhaeribacter arboris</name>
    <dbReference type="NCBI Taxonomy" id="2072846"/>
    <lineage>
        <taxon>Bacteria</taxon>
        <taxon>Pseudomonadati</taxon>
        <taxon>Bacteroidota</taxon>
        <taxon>Cytophagia</taxon>
        <taxon>Cytophagales</taxon>
        <taxon>Hymenobacteraceae</taxon>
        <taxon>Adhaeribacter</taxon>
    </lineage>
</organism>
<dbReference type="InterPro" id="IPR037108">
    <property type="entry name" value="TM1727-like_C_sf"/>
</dbReference>
<sequence length="273" mass="30300">MTSSLSIALVGSGNVAWHLGHAFEQAGHRIVSVYSRSLIKAEFLAESLLQAHPTHQLDFSLVKADVFILALKDDAVEEVLQRAVFPVNSLVVHTSGSLPITIFTNQSKIRGGVFYPVQTFSKEVAINLKQTPIGVEASNSADLSLLKNLAESISEQVIELPTEARQIIHLAAVFACNFTNHLLGISQEILEKYQIDFSVLQPLITETLQKAFTHSPFQVQTGPAVRFDQNILIQHQQLLQHYPNYLAIYNTLTESIQQKAQELAALNQLYTQE</sequence>
<dbReference type="AlphaFoldDB" id="A0A2T2YM09"/>
<dbReference type="Gene3D" id="1.10.1040.20">
    <property type="entry name" value="ProC-like, C-terminal domain"/>
    <property type="match status" value="1"/>
</dbReference>